<keyword evidence="2" id="KW-1133">Transmembrane helix</keyword>
<feature type="signal peptide" evidence="3">
    <location>
        <begin position="1"/>
        <end position="19"/>
    </location>
</feature>
<name>A0A6A5VYB3_9PLEO</name>
<organism evidence="4 5">
    <name type="scientific">Amniculicola lignicola CBS 123094</name>
    <dbReference type="NCBI Taxonomy" id="1392246"/>
    <lineage>
        <taxon>Eukaryota</taxon>
        <taxon>Fungi</taxon>
        <taxon>Dikarya</taxon>
        <taxon>Ascomycota</taxon>
        <taxon>Pezizomycotina</taxon>
        <taxon>Dothideomycetes</taxon>
        <taxon>Pleosporomycetidae</taxon>
        <taxon>Pleosporales</taxon>
        <taxon>Amniculicolaceae</taxon>
        <taxon>Amniculicola</taxon>
    </lineage>
</organism>
<dbReference type="EMBL" id="ML977689">
    <property type="protein sequence ID" value="KAF1993708.1"/>
    <property type="molecule type" value="Genomic_DNA"/>
</dbReference>
<feature type="transmembrane region" description="Helical" evidence="2">
    <location>
        <begin position="218"/>
        <end position="243"/>
    </location>
</feature>
<sequence length="302" mass="31582">MASLVLTLLLLLRGTAVLAAGQTCYGLDGSTLDSSYASCKSSGTQHSGCCATNRSAGSADICLGNGLCMATNDVYMGTIWQNGCTDPTGQDEGCPRLCPDARDNFEGLNQVPAWNIQMCDFGSYCCRAAGDRGNCCNNATAPKATTTLLGAFVLPTTASKASAAAATISSAGSNQVTPSPEPSSIFATAVSTGKPFEISTTATPTPQPAATCKKDKSAMVGGAVGGTLSAIILGLIGLLVWFWRREKHQRKMKEHYEEQFGQNFAWRRTLIIDSDSRDISRVPTAAPSEKTSAAVVTKPSLK</sequence>
<keyword evidence="3" id="KW-0732">Signal</keyword>
<keyword evidence="2" id="KW-0812">Transmembrane</keyword>
<evidence type="ECO:0000313" key="5">
    <source>
        <dbReference type="Proteomes" id="UP000799779"/>
    </source>
</evidence>
<keyword evidence="5" id="KW-1185">Reference proteome</keyword>
<dbReference type="Proteomes" id="UP000799779">
    <property type="component" value="Unassembled WGS sequence"/>
</dbReference>
<accession>A0A6A5VYB3</accession>
<evidence type="ECO:0000313" key="4">
    <source>
        <dbReference type="EMBL" id="KAF1993708.1"/>
    </source>
</evidence>
<feature type="chain" id="PRO_5025511131" description="Mid2 domain-containing protein" evidence="3">
    <location>
        <begin position="20"/>
        <end position="302"/>
    </location>
</feature>
<reference evidence="4" key="1">
    <citation type="journal article" date="2020" name="Stud. Mycol.">
        <title>101 Dothideomycetes genomes: a test case for predicting lifestyles and emergence of pathogens.</title>
        <authorList>
            <person name="Haridas S."/>
            <person name="Albert R."/>
            <person name="Binder M."/>
            <person name="Bloem J."/>
            <person name="Labutti K."/>
            <person name="Salamov A."/>
            <person name="Andreopoulos B."/>
            <person name="Baker S."/>
            <person name="Barry K."/>
            <person name="Bills G."/>
            <person name="Bluhm B."/>
            <person name="Cannon C."/>
            <person name="Castanera R."/>
            <person name="Culley D."/>
            <person name="Daum C."/>
            <person name="Ezra D."/>
            <person name="Gonzalez J."/>
            <person name="Henrissat B."/>
            <person name="Kuo A."/>
            <person name="Liang C."/>
            <person name="Lipzen A."/>
            <person name="Lutzoni F."/>
            <person name="Magnuson J."/>
            <person name="Mondo S."/>
            <person name="Nolan M."/>
            <person name="Ohm R."/>
            <person name="Pangilinan J."/>
            <person name="Park H.-J."/>
            <person name="Ramirez L."/>
            <person name="Alfaro M."/>
            <person name="Sun H."/>
            <person name="Tritt A."/>
            <person name="Yoshinaga Y."/>
            <person name="Zwiers L.-H."/>
            <person name="Turgeon B."/>
            <person name="Goodwin S."/>
            <person name="Spatafora J."/>
            <person name="Crous P."/>
            <person name="Grigoriev I."/>
        </authorList>
    </citation>
    <scope>NUCLEOTIDE SEQUENCE</scope>
    <source>
        <strain evidence="4">CBS 123094</strain>
    </source>
</reference>
<evidence type="ECO:0000256" key="3">
    <source>
        <dbReference type="SAM" id="SignalP"/>
    </source>
</evidence>
<gene>
    <name evidence="4" type="ORF">P154DRAFT_62036</name>
</gene>
<evidence type="ECO:0000256" key="2">
    <source>
        <dbReference type="SAM" id="Phobius"/>
    </source>
</evidence>
<dbReference type="AlphaFoldDB" id="A0A6A5VYB3"/>
<keyword evidence="2" id="KW-0472">Membrane</keyword>
<evidence type="ECO:0000256" key="1">
    <source>
        <dbReference type="SAM" id="MobiDB-lite"/>
    </source>
</evidence>
<protein>
    <recommendedName>
        <fullName evidence="6">Mid2 domain-containing protein</fullName>
    </recommendedName>
</protein>
<evidence type="ECO:0008006" key="6">
    <source>
        <dbReference type="Google" id="ProtNLM"/>
    </source>
</evidence>
<proteinExistence type="predicted"/>
<feature type="region of interest" description="Disordered" evidence="1">
    <location>
        <begin position="281"/>
        <end position="302"/>
    </location>
</feature>
<dbReference type="CDD" id="cd12087">
    <property type="entry name" value="TM_EGFR-like"/>
    <property type="match status" value="1"/>
</dbReference>
<dbReference type="OrthoDB" id="5215637at2759"/>